<reference evidence="2" key="1">
    <citation type="journal article" date="2021" name="BMC Genomics">
        <title>Chromosome-level genome assembly and manually-curated proteome of model necrotroph Parastagonospora nodorum Sn15 reveals a genome-wide trove of candidate effector homologs, and redundancy of virulence-related functions within an accessory chromosome.</title>
        <authorList>
            <person name="Bertazzoni S."/>
            <person name="Jones D.A.B."/>
            <person name="Phan H.T."/>
            <person name="Tan K.-C."/>
            <person name="Hane J.K."/>
        </authorList>
    </citation>
    <scope>NUCLEOTIDE SEQUENCE [LARGE SCALE GENOMIC DNA]</scope>
    <source>
        <strain evidence="2">SN15 / ATCC MYA-4574 / FGSC 10173)</strain>
    </source>
</reference>
<keyword evidence="2" id="KW-1185">Reference proteome</keyword>
<evidence type="ECO:0000313" key="2">
    <source>
        <dbReference type="Proteomes" id="UP000663193"/>
    </source>
</evidence>
<dbReference type="Proteomes" id="UP000663193">
    <property type="component" value="Chromosome 6"/>
</dbReference>
<organism evidence="1 2">
    <name type="scientific">Phaeosphaeria nodorum (strain SN15 / ATCC MYA-4574 / FGSC 10173)</name>
    <name type="common">Glume blotch fungus</name>
    <name type="synonym">Parastagonospora nodorum</name>
    <dbReference type="NCBI Taxonomy" id="321614"/>
    <lineage>
        <taxon>Eukaryota</taxon>
        <taxon>Fungi</taxon>
        <taxon>Dikarya</taxon>
        <taxon>Ascomycota</taxon>
        <taxon>Pezizomycotina</taxon>
        <taxon>Dothideomycetes</taxon>
        <taxon>Pleosporomycetidae</taxon>
        <taxon>Pleosporales</taxon>
        <taxon>Pleosporineae</taxon>
        <taxon>Phaeosphaeriaceae</taxon>
        <taxon>Parastagonospora</taxon>
    </lineage>
</organism>
<dbReference type="VEuPathDB" id="FungiDB:JI435_408480"/>
<accession>A0A7U2F464</accession>
<name>A0A7U2F464_PHANO</name>
<dbReference type="AlphaFoldDB" id="A0A7U2F464"/>
<evidence type="ECO:0000313" key="1">
    <source>
        <dbReference type="EMBL" id="QRC96229.1"/>
    </source>
</evidence>
<gene>
    <name evidence="1" type="ORF">JI435_408480</name>
</gene>
<sequence length="75" mass="8200">MVKHPAYVIKQTRVDETNRCRSVKLCLIGCSQPTTAGSVGRFLGIDIPMVRFRYNKPEQAPASVGSVNTARSSCT</sequence>
<dbReference type="EMBL" id="CP069028">
    <property type="protein sequence ID" value="QRC96229.1"/>
    <property type="molecule type" value="Genomic_DNA"/>
</dbReference>
<protein>
    <submittedName>
        <fullName evidence="1">Uncharacterized protein</fullName>
    </submittedName>
</protein>
<proteinExistence type="predicted"/>